<accession>A0A9W7L2S8</accession>
<feature type="transmembrane region" description="Helical" evidence="1">
    <location>
        <begin position="383"/>
        <end position="403"/>
    </location>
</feature>
<organism evidence="2 3">
    <name type="scientific">Triparma columacea</name>
    <dbReference type="NCBI Taxonomy" id="722753"/>
    <lineage>
        <taxon>Eukaryota</taxon>
        <taxon>Sar</taxon>
        <taxon>Stramenopiles</taxon>
        <taxon>Ochrophyta</taxon>
        <taxon>Bolidophyceae</taxon>
        <taxon>Parmales</taxon>
        <taxon>Triparmaceae</taxon>
        <taxon>Triparma</taxon>
    </lineage>
</organism>
<dbReference type="OrthoDB" id="199217at2759"/>
<evidence type="ECO:0000256" key="1">
    <source>
        <dbReference type="SAM" id="Phobius"/>
    </source>
</evidence>
<feature type="transmembrane region" description="Helical" evidence="1">
    <location>
        <begin position="587"/>
        <end position="620"/>
    </location>
</feature>
<reference evidence="3" key="1">
    <citation type="journal article" date="2023" name="Commun. Biol.">
        <title>Genome analysis of Parmales, the sister group of diatoms, reveals the evolutionary specialization of diatoms from phago-mixotrophs to photoautotrophs.</title>
        <authorList>
            <person name="Ban H."/>
            <person name="Sato S."/>
            <person name="Yoshikawa S."/>
            <person name="Yamada K."/>
            <person name="Nakamura Y."/>
            <person name="Ichinomiya M."/>
            <person name="Sato N."/>
            <person name="Blanc-Mathieu R."/>
            <person name="Endo H."/>
            <person name="Kuwata A."/>
            <person name="Ogata H."/>
        </authorList>
    </citation>
    <scope>NUCLEOTIDE SEQUENCE [LARGE SCALE GENOMIC DNA]</scope>
</reference>
<evidence type="ECO:0000313" key="2">
    <source>
        <dbReference type="EMBL" id="GMI23751.1"/>
    </source>
</evidence>
<dbReference type="AlphaFoldDB" id="A0A9W7L2S8"/>
<keyword evidence="1" id="KW-0472">Membrane</keyword>
<feature type="transmembrane region" description="Helical" evidence="1">
    <location>
        <begin position="480"/>
        <end position="501"/>
    </location>
</feature>
<feature type="transmembrane region" description="Helical" evidence="1">
    <location>
        <begin position="314"/>
        <end position="338"/>
    </location>
</feature>
<evidence type="ECO:0000313" key="3">
    <source>
        <dbReference type="Proteomes" id="UP001165065"/>
    </source>
</evidence>
<feature type="transmembrane region" description="Helical" evidence="1">
    <location>
        <begin position="632"/>
        <end position="650"/>
    </location>
</feature>
<comment type="caution">
    <text evidence="2">The sequence shown here is derived from an EMBL/GenBank/DDBJ whole genome shotgun (WGS) entry which is preliminary data.</text>
</comment>
<dbReference type="EMBL" id="BRYA01000575">
    <property type="protein sequence ID" value="GMI23751.1"/>
    <property type="molecule type" value="Genomic_DNA"/>
</dbReference>
<feature type="transmembrane region" description="Helical" evidence="1">
    <location>
        <begin position="350"/>
        <end position="377"/>
    </location>
</feature>
<feature type="transmembrane region" description="Helical" evidence="1">
    <location>
        <begin position="423"/>
        <end position="443"/>
    </location>
</feature>
<keyword evidence="3" id="KW-1185">Reference proteome</keyword>
<proteinExistence type="predicted"/>
<feature type="transmembrane region" description="Helical" evidence="1">
    <location>
        <begin position="276"/>
        <end position="294"/>
    </location>
</feature>
<keyword evidence="1" id="KW-0812">Transmembrane</keyword>
<name>A0A9W7L2S8_9STRA</name>
<gene>
    <name evidence="2" type="ORF">TrCOL_g8641</name>
</gene>
<feature type="transmembrane region" description="Helical" evidence="1">
    <location>
        <begin position="549"/>
        <end position="567"/>
    </location>
</feature>
<protein>
    <submittedName>
        <fullName evidence="2">Uncharacterized protein</fullName>
    </submittedName>
</protein>
<feature type="transmembrane region" description="Helical" evidence="1">
    <location>
        <begin position="507"/>
        <end position="528"/>
    </location>
</feature>
<sequence>MSQVVPSQAVPRDDVDVEAVDHEAVAHEAVDEDVDVEAVDHEANEAVAHETVAHEAVAHEAVDEETLACVALGKALANSLIAPLDDSLTSSSSKVSPSHNFARRNSQISRLAIGRSASTLSSSSPIAPIISASPLLSTCPSIILPLLAGVVVDKVGRLATIDTSLKDLTDPQAMQIGRSFRMALDVSDSAEEALNKWSAYYPSVSELMESQPLLGRVIAAMAREMIEHRVHPKLFGRIKLPRTPLEFVFDKDSDALMSFLGPHLGSPKTFSGRAPLFLTLAGSYALLTILFGLLPTGNALNGTESRAMWSLLYYPAIISPGCYGASCYVFSLMGGHYVMKKKSGAFRRWFLLKVFAWASVVCVFCQSAFAALCAYKVAWPMPWILMTGPMFLPPMIPITKRMLRKVDEGRVIGKKEMMRTTQIFFFLFMPLTFVVPMSTALYLQTKGLTQLGVITALIIVRISFVNMLEYVSIGVINDFVCILTGFAFDLLFETQAAILGASADLTITLALPPITDLMGNIGTIVYILKFAKSKREKSLVLISLCLREVVELVTSLGVMLMYTSAWLTHKEDFFMIDQVSGKNLVRALIMAGLDFVGELAVLFIVGFISQTTFGLGIVDIANATFEAGYKTVWFLMIAGTTSYVFAFLLYSTGTDYYMSFKAWGFGDTYDDCANRQKDGESCWYFNRNSTDLGLTNS</sequence>
<feature type="transmembrane region" description="Helical" evidence="1">
    <location>
        <begin position="449"/>
        <end position="468"/>
    </location>
</feature>
<keyword evidence="1" id="KW-1133">Transmembrane helix</keyword>
<dbReference type="Proteomes" id="UP001165065">
    <property type="component" value="Unassembled WGS sequence"/>
</dbReference>